<dbReference type="Pfam" id="PF03245">
    <property type="entry name" value="Phage_lysis"/>
    <property type="match status" value="1"/>
</dbReference>
<dbReference type="InterPro" id="IPR004929">
    <property type="entry name" value="I-spanin"/>
</dbReference>
<feature type="coiled-coil region" evidence="1">
    <location>
        <begin position="23"/>
        <end position="61"/>
    </location>
</feature>
<evidence type="ECO:0000256" key="1">
    <source>
        <dbReference type="SAM" id="Coils"/>
    </source>
</evidence>
<proteinExistence type="predicted"/>
<comment type="caution">
    <text evidence="2">The sequence shown here is derived from an EMBL/GenBank/DDBJ whole genome shotgun (WGS) entry which is preliminary data.</text>
</comment>
<organism evidence="2 3">
    <name type="scientific">Pseudomonas triticifolii</name>
    <dbReference type="NCBI Taxonomy" id="2762592"/>
    <lineage>
        <taxon>Bacteria</taxon>
        <taxon>Pseudomonadati</taxon>
        <taxon>Pseudomonadota</taxon>
        <taxon>Gammaproteobacteria</taxon>
        <taxon>Pseudomonadales</taxon>
        <taxon>Pseudomonadaceae</taxon>
        <taxon>Pseudomonas</taxon>
    </lineage>
</organism>
<dbReference type="Proteomes" id="UP000660131">
    <property type="component" value="Unassembled WGS sequence"/>
</dbReference>
<evidence type="ECO:0000313" key="2">
    <source>
        <dbReference type="EMBL" id="MBC3957682.1"/>
    </source>
</evidence>
<accession>A0ABR7BKJ7</accession>
<name>A0ABR7BKJ7_9PSED</name>
<protein>
    <submittedName>
        <fullName evidence="2">Lysis protein</fullName>
    </submittedName>
</protein>
<dbReference type="EMBL" id="JACONV010000026">
    <property type="protein sequence ID" value="MBC3957682.1"/>
    <property type="molecule type" value="Genomic_DNA"/>
</dbReference>
<sequence length="160" mass="17870">MTISPLRLALFLLLTGLLAWVAYDRQRDQLVTARRDLSDTQSQLERELEKARLTGQQLANRNQIDTERTKALNHVRAENLRLQRAVADRTKRLLIRASCSAAVPGTAGSTGLDDANTAELAADARSDYFTLRDELALAREMILGLQDYIRRVVQGTPAQP</sequence>
<evidence type="ECO:0000313" key="3">
    <source>
        <dbReference type="Proteomes" id="UP000660131"/>
    </source>
</evidence>
<reference evidence="2 3" key="1">
    <citation type="submission" date="2020-08" db="EMBL/GenBank/DDBJ databases">
        <title>Putative novel bacterial strains isolated from necrotic wheat leaf tissues caused by Xanthomonas translucens.</title>
        <authorList>
            <person name="Tambong J.T."/>
        </authorList>
    </citation>
    <scope>NUCLEOTIDE SEQUENCE [LARGE SCALE GENOMIC DNA]</scope>
    <source>
        <strain evidence="2 3">DOAB 1067</strain>
    </source>
</reference>
<keyword evidence="3" id="KW-1185">Reference proteome</keyword>
<keyword evidence="1" id="KW-0175">Coiled coil</keyword>
<dbReference type="RefSeq" id="WP_187519776.1">
    <property type="nucleotide sequence ID" value="NZ_JACONV010000026.1"/>
</dbReference>
<gene>
    <name evidence="2" type="ORF">H8S56_22005</name>
</gene>